<organism evidence="1 2">
    <name type="scientific">Singulisphaera acidiphila (strain ATCC BAA-1392 / DSM 18658 / VKM B-2454 / MOB10)</name>
    <dbReference type="NCBI Taxonomy" id="886293"/>
    <lineage>
        <taxon>Bacteria</taxon>
        <taxon>Pseudomonadati</taxon>
        <taxon>Planctomycetota</taxon>
        <taxon>Planctomycetia</taxon>
        <taxon>Isosphaerales</taxon>
        <taxon>Isosphaeraceae</taxon>
        <taxon>Singulisphaera</taxon>
    </lineage>
</organism>
<protein>
    <submittedName>
        <fullName evidence="1">Uncharacterized protein</fullName>
    </submittedName>
</protein>
<dbReference type="eggNOG" id="ENOG502Z9XE">
    <property type="taxonomic scope" value="Bacteria"/>
</dbReference>
<name>L0DDB6_SINAD</name>
<sequence length="388" mass="42961">MIAPEPKSVAAVITEWRTNSHADVLLSRILEPEAWGHPKPFGLKLAAVYADQFPENELCRSYCQKYNIPIFPTVKGAIGVGTSEVAVDGVILIGEHGQYASNGLEQTLYPRRRLFEEVVHAFRLFKKRVPVFSDKHLSYDWLFSRWMYDLARHEGIPFMAGSSLPVAWRLPALNIPIGTELTEAMAVGYADLEAYGFHALETLQCITERRRGGETGVLSVRCVTGPRVWEEEKAGLWSKALLDELTPARQAAFRDPGPIRPTPSDALFLVNYRDGLKGAVVMLGSVGSCFAFSGRRRDVKEPDAAVFMLEDHRPYGHFGHLLRAIEQMIVTGHPSYPVERTLLTSGLLSALMQSRHEGGSIIATPHLADLSYQPADWPYAPGPVGTPA</sequence>
<accession>L0DDB6</accession>
<dbReference type="OrthoDB" id="1394308at2"/>
<keyword evidence="2" id="KW-1185">Reference proteome</keyword>
<evidence type="ECO:0000313" key="1">
    <source>
        <dbReference type="EMBL" id="AGA27247.1"/>
    </source>
</evidence>
<dbReference type="STRING" id="886293.Sinac_2963"/>
<proteinExistence type="predicted"/>
<dbReference type="Proteomes" id="UP000010798">
    <property type="component" value="Chromosome"/>
</dbReference>
<evidence type="ECO:0000313" key="2">
    <source>
        <dbReference type="Proteomes" id="UP000010798"/>
    </source>
</evidence>
<gene>
    <name evidence="1" type="ordered locus">Sinac_2963</name>
</gene>
<reference evidence="1 2" key="1">
    <citation type="submission" date="2012-02" db="EMBL/GenBank/DDBJ databases">
        <title>Complete sequence of chromosome of Singulisphaera acidiphila DSM 18658.</title>
        <authorList>
            <consortium name="US DOE Joint Genome Institute (JGI-PGF)"/>
            <person name="Lucas S."/>
            <person name="Copeland A."/>
            <person name="Lapidus A."/>
            <person name="Glavina del Rio T."/>
            <person name="Dalin E."/>
            <person name="Tice H."/>
            <person name="Bruce D."/>
            <person name="Goodwin L."/>
            <person name="Pitluck S."/>
            <person name="Peters L."/>
            <person name="Ovchinnikova G."/>
            <person name="Chertkov O."/>
            <person name="Kyrpides N."/>
            <person name="Mavromatis K."/>
            <person name="Ivanova N."/>
            <person name="Brettin T."/>
            <person name="Detter J.C."/>
            <person name="Han C."/>
            <person name="Larimer F."/>
            <person name="Land M."/>
            <person name="Hauser L."/>
            <person name="Markowitz V."/>
            <person name="Cheng J.-F."/>
            <person name="Hugenholtz P."/>
            <person name="Woyke T."/>
            <person name="Wu D."/>
            <person name="Tindall B."/>
            <person name="Pomrenke H."/>
            <person name="Brambilla E."/>
            <person name="Klenk H.-P."/>
            <person name="Eisen J.A."/>
        </authorList>
    </citation>
    <scope>NUCLEOTIDE SEQUENCE [LARGE SCALE GENOMIC DNA]</scope>
    <source>
        <strain evidence="2">ATCC BAA-1392 / DSM 18658 / VKM B-2454 / MOB10</strain>
    </source>
</reference>
<dbReference type="KEGG" id="saci:Sinac_2963"/>
<dbReference type="AlphaFoldDB" id="L0DDB6"/>
<dbReference type="HOGENOM" id="CLU_657041_0_0_0"/>
<dbReference type="EMBL" id="CP003364">
    <property type="protein sequence ID" value="AGA27247.1"/>
    <property type="molecule type" value="Genomic_DNA"/>
</dbReference>
<dbReference type="RefSeq" id="WP_015246396.1">
    <property type="nucleotide sequence ID" value="NC_019892.1"/>
</dbReference>